<evidence type="ECO:0000313" key="15">
    <source>
        <dbReference type="Proteomes" id="UP000632498"/>
    </source>
</evidence>
<proteinExistence type="predicted"/>
<dbReference type="SUPFAM" id="SSF55785">
    <property type="entry name" value="PYP-like sensor domain (PAS domain)"/>
    <property type="match status" value="3"/>
</dbReference>
<evidence type="ECO:0000256" key="6">
    <source>
        <dbReference type="ARBA" id="ARBA00022679"/>
    </source>
</evidence>
<evidence type="ECO:0000256" key="11">
    <source>
        <dbReference type="ARBA" id="ARBA00023136"/>
    </source>
</evidence>
<comment type="subcellular location">
    <subcellularLocation>
        <location evidence="2">Cell membrane</location>
    </subcellularLocation>
</comment>
<dbReference type="Proteomes" id="UP000632498">
    <property type="component" value="Unassembled WGS sequence"/>
</dbReference>
<keyword evidence="9" id="KW-0067">ATP-binding</keyword>
<feature type="domain" description="Histidine kinase" evidence="13">
    <location>
        <begin position="545"/>
        <end position="761"/>
    </location>
</feature>
<keyword evidence="10" id="KW-0902">Two-component regulatory system</keyword>
<evidence type="ECO:0000256" key="12">
    <source>
        <dbReference type="SAM" id="Phobius"/>
    </source>
</evidence>
<dbReference type="Gene3D" id="3.30.450.20">
    <property type="entry name" value="PAS domain"/>
    <property type="match status" value="2"/>
</dbReference>
<accession>A0A917BXK1</accession>
<evidence type="ECO:0000259" key="13">
    <source>
        <dbReference type="PROSITE" id="PS50109"/>
    </source>
</evidence>
<dbReference type="GO" id="GO:0000155">
    <property type="term" value="F:phosphorelay sensor kinase activity"/>
    <property type="evidence" value="ECO:0007669"/>
    <property type="project" value="InterPro"/>
</dbReference>
<evidence type="ECO:0000256" key="2">
    <source>
        <dbReference type="ARBA" id="ARBA00004236"/>
    </source>
</evidence>
<dbReference type="AlphaFoldDB" id="A0A917BXK1"/>
<dbReference type="InterPro" id="IPR005467">
    <property type="entry name" value="His_kinase_dom"/>
</dbReference>
<reference evidence="14" key="1">
    <citation type="journal article" date="2014" name="Int. J. Syst. Evol. Microbiol.">
        <title>Complete genome sequence of Corynebacterium casei LMG S-19264T (=DSM 44701T), isolated from a smear-ripened cheese.</title>
        <authorList>
            <consortium name="US DOE Joint Genome Institute (JGI-PGF)"/>
            <person name="Walter F."/>
            <person name="Albersmeier A."/>
            <person name="Kalinowski J."/>
            <person name="Ruckert C."/>
        </authorList>
    </citation>
    <scope>NUCLEOTIDE SEQUENCE</scope>
    <source>
        <strain evidence="14">CGMCC 1.15254</strain>
    </source>
</reference>
<evidence type="ECO:0000256" key="9">
    <source>
        <dbReference type="ARBA" id="ARBA00022840"/>
    </source>
</evidence>
<dbReference type="Gene3D" id="3.30.565.10">
    <property type="entry name" value="Histidine kinase-like ATPase, C-terminal domain"/>
    <property type="match status" value="1"/>
</dbReference>
<comment type="catalytic activity">
    <reaction evidence="1">
        <text>ATP + protein L-histidine = ADP + protein N-phospho-L-histidine.</text>
        <dbReference type="EC" id="2.7.13.3"/>
    </reaction>
</comment>
<dbReference type="InterPro" id="IPR036097">
    <property type="entry name" value="HisK_dim/P_sf"/>
</dbReference>
<dbReference type="CDD" id="cd00075">
    <property type="entry name" value="HATPase"/>
    <property type="match status" value="1"/>
</dbReference>
<dbReference type="Pfam" id="PF02518">
    <property type="entry name" value="HATPase_c"/>
    <property type="match status" value="1"/>
</dbReference>
<dbReference type="InterPro" id="IPR035965">
    <property type="entry name" value="PAS-like_dom_sf"/>
</dbReference>
<dbReference type="Pfam" id="PF00512">
    <property type="entry name" value="HisKA"/>
    <property type="match status" value="1"/>
</dbReference>
<dbReference type="SUPFAM" id="SSF55874">
    <property type="entry name" value="ATPase domain of HSP90 chaperone/DNA topoisomerase II/histidine kinase"/>
    <property type="match status" value="1"/>
</dbReference>
<evidence type="ECO:0000256" key="3">
    <source>
        <dbReference type="ARBA" id="ARBA00012438"/>
    </source>
</evidence>
<keyword evidence="7" id="KW-0547">Nucleotide-binding</keyword>
<evidence type="ECO:0000256" key="7">
    <source>
        <dbReference type="ARBA" id="ARBA00022741"/>
    </source>
</evidence>
<dbReference type="PROSITE" id="PS50109">
    <property type="entry name" value="HIS_KIN"/>
    <property type="match status" value="1"/>
</dbReference>
<dbReference type="Pfam" id="PF12860">
    <property type="entry name" value="PAS_7"/>
    <property type="match status" value="2"/>
</dbReference>
<dbReference type="PANTHER" id="PTHR43047">
    <property type="entry name" value="TWO-COMPONENT HISTIDINE PROTEIN KINASE"/>
    <property type="match status" value="1"/>
</dbReference>
<keyword evidence="12" id="KW-1133">Transmembrane helix</keyword>
<name>A0A917BXK1_9PROT</name>
<protein>
    <recommendedName>
        <fullName evidence="3">histidine kinase</fullName>
        <ecNumber evidence="3">2.7.13.3</ecNumber>
    </recommendedName>
</protein>
<dbReference type="SMART" id="SM00388">
    <property type="entry name" value="HisKA"/>
    <property type="match status" value="1"/>
</dbReference>
<dbReference type="GO" id="GO:0005524">
    <property type="term" value="F:ATP binding"/>
    <property type="evidence" value="ECO:0007669"/>
    <property type="project" value="UniProtKB-KW"/>
</dbReference>
<dbReference type="Pfam" id="PF13188">
    <property type="entry name" value="PAS_8"/>
    <property type="match status" value="1"/>
</dbReference>
<dbReference type="SUPFAM" id="SSF47384">
    <property type="entry name" value="Homodimeric domain of signal transducing histidine kinase"/>
    <property type="match status" value="1"/>
</dbReference>
<dbReference type="InterPro" id="IPR004358">
    <property type="entry name" value="Sig_transdc_His_kin-like_C"/>
</dbReference>
<evidence type="ECO:0000256" key="4">
    <source>
        <dbReference type="ARBA" id="ARBA00022475"/>
    </source>
</evidence>
<evidence type="ECO:0000256" key="8">
    <source>
        <dbReference type="ARBA" id="ARBA00022777"/>
    </source>
</evidence>
<dbReference type="SMART" id="SM00387">
    <property type="entry name" value="HATPase_c"/>
    <property type="match status" value="1"/>
</dbReference>
<sequence length="761" mass="84042">MDLLGAFLIGMVAMAGLSVPVIVWLWQRDKKTKQEREVLGQQIIQLQEVLVGIPDGLYRWNVVNGVENCSARMAVLLDLPKGTQSRYGDILQCFDEEAARTLNGAVTDLHHEGLSFDIILPLHGGDDRVVQAVGQRVLSENGDPLVDLLWMRLANGAVVANGPMARSLQSMTQERDRLIAVLESLPLPIWMRDSAGHIIFHNPAAPDGDHTRHVAQRAAETGRAAKERVSLPVAQNARLFEVTEIPLPGGEGLIGLAEDISALDLAMKNAKHGESLLRAALENLVTAIAIFDGNTRLSYYNSAYAHLWDLDKKWLDAHPSYGELLDRLRETRKLPEYANFKAFRQEQLAKFVELQAPEETSLHLPDNSTLRAIISPHPVSGLVMTFEDVTDTLALESSNKALSAVQRETLDNLFEGVVVFGPNGKVRLSNPAFSQIWHLPDGFMAHHPHITDVLEKCRDFYEGVENWSSFREQLVARIMMREPNNQRLVRSDGSILEYASVPLPDGGSLLSYLDVTDSAMVEQALRERSDAQHEADRLKSEFIANVSYEIRTPLTTVAGYAALLCEQYFGELNNRQMEYAKGIQTSADQLAALVNDILELASIEAGQLALELDSFDVQNMMVSVLGLVRESAKHARLSIEFNCAQDIGSITADEKRLKQVMFNLLTNAIRYTPPNGVITITAQRDPHQLVFSVADTGSGIPQADQDRIFGSFQRGDHDASGQSGAGLGLTLVKRFIELHNGTVTLDSIPDKGTMVTCRIPL</sequence>
<dbReference type="InterPro" id="IPR036890">
    <property type="entry name" value="HATPase_C_sf"/>
</dbReference>
<reference evidence="14" key="2">
    <citation type="submission" date="2020-09" db="EMBL/GenBank/DDBJ databases">
        <authorList>
            <person name="Sun Q."/>
            <person name="Zhou Y."/>
        </authorList>
    </citation>
    <scope>NUCLEOTIDE SEQUENCE</scope>
    <source>
        <strain evidence="14">CGMCC 1.15254</strain>
    </source>
</reference>
<dbReference type="PRINTS" id="PR00344">
    <property type="entry name" value="BCTRLSENSOR"/>
</dbReference>
<keyword evidence="11 12" id="KW-0472">Membrane</keyword>
<dbReference type="EMBL" id="BMHV01000008">
    <property type="protein sequence ID" value="GGF61737.1"/>
    <property type="molecule type" value="Genomic_DNA"/>
</dbReference>
<keyword evidence="4" id="KW-1003">Cell membrane</keyword>
<comment type="caution">
    <text evidence="14">The sequence shown here is derived from an EMBL/GenBank/DDBJ whole genome shotgun (WGS) entry which is preliminary data.</text>
</comment>
<feature type="transmembrane region" description="Helical" evidence="12">
    <location>
        <begin position="6"/>
        <end position="26"/>
    </location>
</feature>
<evidence type="ECO:0000313" key="14">
    <source>
        <dbReference type="EMBL" id="GGF61737.1"/>
    </source>
</evidence>
<dbReference type="GO" id="GO:0005886">
    <property type="term" value="C:plasma membrane"/>
    <property type="evidence" value="ECO:0007669"/>
    <property type="project" value="UniProtKB-SubCell"/>
</dbReference>
<dbReference type="InterPro" id="IPR003661">
    <property type="entry name" value="HisK_dim/P_dom"/>
</dbReference>
<dbReference type="PANTHER" id="PTHR43047:SF72">
    <property type="entry name" value="OSMOSENSING HISTIDINE PROTEIN KINASE SLN1"/>
    <property type="match status" value="1"/>
</dbReference>
<dbReference type="InterPro" id="IPR000014">
    <property type="entry name" value="PAS"/>
</dbReference>
<keyword evidence="6" id="KW-0808">Transferase</keyword>
<dbReference type="EC" id="2.7.13.3" evidence="3"/>
<dbReference type="GO" id="GO:0009927">
    <property type="term" value="F:histidine phosphotransfer kinase activity"/>
    <property type="evidence" value="ECO:0007669"/>
    <property type="project" value="TreeGrafter"/>
</dbReference>
<dbReference type="CDD" id="cd00082">
    <property type="entry name" value="HisKA"/>
    <property type="match status" value="1"/>
</dbReference>
<evidence type="ECO:0000256" key="10">
    <source>
        <dbReference type="ARBA" id="ARBA00023012"/>
    </source>
</evidence>
<keyword evidence="12" id="KW-0812">Transmembrane</keyword>
<dbReference type="Gene3D" id="1.10.287.130">
    <property type="match status" value="1"/>
</dbReference>
<organism evidence="14 15">
    <name type="scientific">Terasakiella brassicae</name>
    <dbReference type="NCBI Taxonomy" id="1634917"/>
    <lineage>
        <taxon>Bacteria</taxon>
        <taxon>Pseudomonadati</taxon>
        <taxon>Pseudomonadota</taxon>
        <taxon>Alphaproteobacteria</taxon>
        <taxon>Rhodospirillales</taxon>
        <taxon>Terasakiellaceae</taxon>
        <taxon>Terasakiella</taxon>
    </lineage>
</organism>
<dbReference type="RefSeq" id="WP_188663291.1">
    <property type="nucleotide sequence ID" value="NZ_BMHV01000008.1"/>
</dbReference>
<evidence type="ECO:0000256" key="1">
    <source>
        <dbReference type="ARBA" id="ARBA00000085"/>
    </source>
</evidence>
<keyword evidence="5" id="KW-0597">Phosphoprotein</keyword>
<dbReference type="FunFam" id="3.30.565.10:FF:000023">
    <property type="entry name" value="PAS domain-containing sensor histidine kinase"/>
    <property type="match status" value="1"/>
</dbReference>
<evidence type="ECO:0000256" key="5">
    <source>
        <dbReference type="ARBA" id="ARBA00022553"/>
    </source>
</evidence>
<gene>
    <name evidence="14" type="ORF">GCM10011332_14410</name>
</gene>
<keyword evidence="15" id="KW-1185">Reference proteome</keyword>
<keyword evidence="8 14" id="KW-0418">Kinase</keyword>
<dbReference type="InterPro" id="IPR003594">
    <property type="entry name" value="HATPase_dom"/>
</dbReference>